<comment type="caution">
    <text evidence="3">The sequence shown here is derived from an EMBL/GenBank/DDBJ whole genome shotgun (WGS) entry which is preliminary data.</text>
</comment>
<dbReference type="Gene3D" id="3.20.20.80">
    <property type="entry name" value="Glycosidases"/>
    <property type="match status" value="1"/>
</dbReference>
<gene>
    <name evidence="3" type="ORF">O7A05_01020</name>
</gene>
<dbReference type="InterPro" id="IPR025277">
    <property type="entry name" value="Apiosidase-like_cat_dom"/>
</dbReference>
<evidence type="ECO:0000313" key="4">
    <source>
        <dbReference type="Proteomes" id="UP001366503"/>
    </source>
</evidence>
<evidence type="ECO:0000256" key="1">
    <source>
        <dbReference type="SAM" id="MobiDB-lite"/>
    </source>
</evidence>
<protein>
    <submittedName>
        <fullName evidence="3">DUF4038 domain-containing protein</fullName>
    </submittedName>
</protein>
<proteinExistence type="predicted"/>
<keyword evidence="4" id="KW-1185">Reference proteome</keyword>
<evidence type="ECO:0000313" key="3">
    <source>
        <dbReference type="EMBL" id="MEI9400789.1"/>
    </source>
</evidence>
<feature type="domain" description="Apiosidase-like catalytic" evidence="2">
    <location>
        <begin position="39"/>
        <end position="91"/>
    </location>
</feature>
<organism evidence="3 4">
    <name type="scientific">Mesorhizobium argentiipisi</name>
    <dbReference type="NCBI Taxonomy" id="3015175"/>
    <lineage>
        <taxon>Bacteria</taxon>
        <taxon>Pseudomonadati</taxon>
        <taxon>Pseudomonadota</taxon>
        <taxon>Alphaproteobacteria</taxon>
        <taxon>Hyphomicrobiales</taxon>
        <taxon>Phyllobacteriaceae</taxon>
        <taxon>Mesorhizobium</taxon>
    </lineage>
</organism>
<feature type="compositionally biased region" description="Polar residues" evidence="1">
    <location>
        <begin position="167"/>
        <end position="191"/>
    </location>
</feature>
<sequence>MDLRFCGYLLAATTLAGHACEAPMAAQIQQPFPLVEPGKLYLEDAVGCVFLINGDGAWSLIADLTGEDADIYLRDRRASGFNTVLINLTEHVLPATLPPVPTGTALSFALGTSALPTKPISGKPTGSCARHAISVSWSCTSLPVSAMAAGWHQEMTTSGEKSLGAHGNSSDSAMAASETSSGWKAATTTRRTGALSGRSQGESRKPTRMPCKTPTAHPKRRLWTTGGNSLGFPCFALPKRDHADWILELYTQPLLSQ</sequence>
<dbReference type="Pfam" id="PF13204">
    <property type="entry name" value="Apiosidase"/>
    <property type="match status" value="1"/>
</dbReference>
<feature type="region of interest" description="Disordered" evidence="1">
    <location>
        <begin position="157"/>
        <end position="223"/>
    </location>
</feature>
<name>A0ABU8K7J3_9HYPH</name>
<dbReference type="EMBL" id="JAPYKO010000001">
    <property type="protein sequence ID" value="MEI9400789.1"/>
    <property type="molecule type" value="Genomic_DNA"/>
</dbReference>
<reference evidence="3 4" key="1">
    <citation type="submission" date="2022-12" db="EMBL/GenBank/DDBJ databases">
        <authorList>
            <person name="Muema E."/>
        </authorList>
    </citation>
    <scope>NUCLEOTIDE SEQUENCE [LARGE SCALE GENOMIC DNA]</scope>
    <source>
        <strain evidence="4">1330</strain>
    </source>
</reference>
<dbReference type="Proteomes" id="UP001366503">
    <property type="component" value="Unassembled WGS sequence"/>
</dbReference>
<evidence type="ECO:0000259" key="2">
    <source>
        <dbReference type="Pfam" id="PF13204"/>
    </source>
</evidence>
<accession>A0ABU8K7J3</accession>